<protein>
    <submittedName>
        <fullName evidence="1">Uncharacterized protein</fullName>
    </submittedName>
</protein>
<dbReference type="EnsemblPlants" id="AVESA.00010b.r2.6CG1093240.1">
    <property type="protein sequence ID" value="AVESA.00010b.r2.6CG1093240.1.CDS.1"/>
    <property type="gene ID" value="AVESA.00010b.r2.6CG1093240"/>
</dbReference>
<dbReference type="Proteomes" id="UP001732700">
    <property type="component" value="Chromosome 6C"/>
</dbReference>
<reference evidence="1" key="2">
    <citation type="submission" date="2025-09" db="UniProtKB">
        <authorList>
            <consortium name="EnsemblPlants"/>
        </authorList>
    </citation>
    <scope>IDENTIFICATION</scope>
</reference>
<evidence type="ECO:0000313" key="1">
    <source>
        <dbReference type="EnsemblPlants" id="AVESA.00010b.r2.6CG1093240.1.CDS.1"/>
    </source>
</evidence>
<proteinExistence type="predicted"/>
<sequence>MSNAIMQGFKFEDTTKSEDQPPLATSIVRRASTLELSVQSNSNTAGDVVFCDAAWKSGPASQEAPAGIGVFIQTGGVQHCKHLFVSALSPPASTPLQAEAFGLLLATKLAEILQLRGPQFYMDCLVLASAVTTDDITKTPGHWSIRPLIADIQRRSSFQASNIFHLHRSCNVKAHHHARLALKIQSRNLVVRCLCASTGGQCPARDISVISVAPFTLRCVKCA</sequence>
<organism evidence="1 2">
    <name type="scientific">Avena sativa</name>
    <name type="common">Oat</name>
    <dbReference type="NCBI Taxonomy" id="4498"/>
    <lineage>
        <taxon>Eukaryota</taxon>
        <taxon>Viridiplantae</taxon>
        <taxon>Streptophyta</taxon>
        <taxon>Embryophyta</taxon>
        <taxon>Tracheophyta</taxon>
        <taxon>Spermatophyta</taxon>
        <taxon>Magnoliopsida</taxon>
        <taxon>Liliopsida</taxon>
        <taxon>Poales</taxon>
        <taxon>Poaceae</taxon>
        <taxon>BOP clade</taxon>
        <taxon>Pooideae</taxon>
        <taxon>Poodae</taxon>
        <taxon>Poeae</taxon>
        <taxon>Poeae Chloroplast Group 1 (Aveneae type)</taxon>
        <taxon>Aveninae</taxon>
        <taxon>Avena</taxon>
    </lineage>
</organism>
<evidence type="ECO:0000313" key="2">
    <source>
        <dbReference type="Proteomes" id="UP001732700"/>
    </source>
</evidence>
<reference evidence="1" key="1">
    <citation type="submission" date="2021-05" db="EMBL/GenBank/DDBJ databases">
        <authorList>
            <person name="Scholz U."/>
            <person name="Mascher M."/>
            <person name="Fiebig A."/>
        </authorList>
    </citation>
    <scope>NUCLEOTIDE SEQUENCE [LARGE SCALE GENOMIC DNA]</scope>
</reference>
<name>A0ACD5Z4N3_AVESA</name>
<keyword evidence="2" id="KW-1185">Reference proteome</keyword>
<accession>A0ACD5Z4N3</accession>